<keyword evidence="3 6" id="KW-0808">Transferase</keyword>
<evidence type="ECO:0000259" key="8">
    <source>
        <dbReference type="PROSITE" id="PS50968"/>
    </source>
</evidence>
<feature type="domain" description="Peripheral subunit-binding (PSBD)" evidence="9">
    <location>
        <begin position="143"/>
        <end position="180"/>
    </location>
</feature>
<evidence type="ECO:0000256" key="5">
    <source>
        <dbReference type="ARBA" id="ARBA00023315"/>
    </source>
</evidence>
<keyword evidence="5 6" id="KW-0012">Acyltransferase</keyword>
<dbReference type="PROSITE" id="PS50968">
    <property type="entry name" value="BIOTINYL_LIPOYL"/>
    <property type="match status" value="1"/>
</dbReference>
<feature type="domain" description="Lipoyl-binding" evidence="8">
    <location>
        <begin position="2"/>
        <end position="77"/>
    </location>
</feature>
<dbReference type="GO" id="GO:0016407">
    <property type="term" value="F:acetyltransferase activity"/>
    <property type="evidence" value="ECO:0007669"/>
    <property type="project" value="TreeGrafter"/>
</dbReference>
<dbReference type="Proteomes" id="UP000322530">
    <property type="component" value="Unassembled WGS sequence"/>
</dbReference>
<dbReference type="PROSITE" id="PS00189">
    <property type="entry name" value="LIPOYL"/>
    <property type="match status" value="1"/>
</dbReference>
<dbReference type="SUPFAM" id="SSF51230">
    <property type="entry name" value="Single hybrid motif"/>
    <property type="match status" value="1"/>
</dbReference>
<evidence type="ECO:0000256" key="7">
    <source>
        <dbReference type="SAM" id="MobiDB-lite"/>
    </source>
</evidence>
<comment type="cofactor">
    <cofactor evidence="1 6">
        <name>(R)-lipoate</name>
        <dbReference type="ChEBI" id="CHEBI:83088"/>
    </cofactor>
</comment>
<reference evidence="10 11" key="1">
    <citation type="submission" date="2019-01" db="EMBL/GenBank/DDBJ databases">
        <title>Draft genome sequence of Dictyobacter sp. Uno17.</title>
        <authorList>
            <person name="Wang C.M."/>
            <person name="Zheng Y."/>
            <person name="Sakai Y."/>
            <person name="Abe K."/>
            <person name="Yokota A."/>
            <person name="Yabe S."/>
        </authorList>
    </citation>
    <scope>NUCLEOTIDE SEQUENCE [LARGE SCALE GENOMIC DNA]</scope>
    <source>
        <strain evidence="10 11">Uno17</strain>
    </source>
</reference>
<dbReference type="InterPro" id="IPR001078">
    <property type="entry name" value="2-oxoacid_DH_actylTfrase"/>
</dbReference>
<dbReference type="InterPro" id="IPR003016">
    <property type="entry name" value="2-oxoA_DH_lipoyl-BS"/>
</dbReference>
<evidence type="ECO:0000313" key="11">
    <source>
        <dbReference type="Proteomes" id="UP000322530"/>
    </source>
</evidence>
<evidence type="ECO:0000259" key="9">
    <source>
        <dbReference type="PROSITE" id="PS51826"/>
    </source>
</evidence>
<dbReference type="AlphaFoldDB" id="A0A5A5T8B0"/>
<evidence type="ECO:0000256" key="6">
    <source>
        <dbReference type="RuleBase" id="RU003423"/>
    </source>
</evidence>
<dbReference type="OrthoDB" id="9805770at2"/>
<proteinExistence type="inferred from homology"/>
<feature type="region of interest" description="Disordered" evidence="7">
    <location>
        <begin position="210"/>
        <end position="237"/>
    </location>
</feature>
<evidence type="ECO:0000256" key="3">
    <source>
        <dbReference type="ARBA" id="ARBA00022679"/>
    </source>
</evidence>
<sequence>MPTPVTMPRLGESVSEGTIGAWLKQEGDLIERDEAIAEVITDKINAELPSPVAGRLIKILTQVDETVPVGAEIALIEENASASTADTSSAPAATETATPVAHAPASLSAAPYAVPNGIANGVPTNGNGVSNHASLQEDEERQRISPLARRLAREYSIDLREIAGTGAGGRVRKEDILAYVEQRQFAPQAATSSAPAAAAATPAVSISAPVRPSASAPRLETPSPAATTGNSDGIGGDEVIVPDRMRLAIAEHMVRSKRTSPHATTVVEIDMTNLTKWLEKNKADFKRREGYGISYVPFVMKAVCEGIRKYPIINSTWTEDNRIIIKRSINLGMAVATETGLVVPTIYDADQYTVAGLARQVNALAQRARNNKLTVQDLQNSTFVVNNPGVFGTIISMPIINQPHAGILSMDAVVKRPVVIEDDAIAVRSMMFMSLAFDHRILDGAGAGGFLQAVRTRLQSYGREIDVY</sequence>
<dbReference type="PANTHER" id="PTHR43178:SF5">
    <property type="entry name" value="LIPOAMIDE ACYLTRANSFERASE COMPONENT OF BRANCHED-CHAIN ALPHA-KETO ACID DEHYDROGENASE COMPLEX, MITOCHONDRIAL"/>
    <property type="match status" value="1"/>
</dbReference>
<name>A0A5A5T8B0_9CHLR</name>
<feature type="region of interest" description="Disordered" evidence="7">
    <location>
        <begin position="80"/>
        <end position="99"/>
    </location>
</feature>
<dbReference type="InterPro" id="IPR011053">
    <property type="entry name" value="Single_hybrid_motif"/>
</dbReference>
<evidence type="ECO:0000256" key="4">
    <source>
        <dbReference type="ARBA" id="ARBA00022823"/>
    </source>
</evidence>
<dbReference type="Gene3D" id="4.10.320.10">
    <property type="entry name" value="E3-binding domain"/>
    <property type="match status" value="1"/>
</dbReference>
<dbReference type="CDD" id="cd06849">
    <property type="entry name" value="lipoyl_domain"/>
    <property type="match status" value="1"/>
</dbReference>
<dbReference type="EC" id="2.3.1.-" evidence="6"/>
<evidence type="ECO:0000256" key="1">
    <source>
        <dbReference type="ARBA" id="ARBA00001938"/>
    </source>
</evidence>
<dbReference type="GO" id="GO:0005737">
    <property type="term" value="C:cytoplasm"/>
    <property type="evidence" value="ECO:0007669"/>
    <property type="project" value="TreeGrafter"/>
</dbReference>
<dbReference type="RefSeq" id="WP_149400659.1">
    <property type="nucleotide sequence ID" value="NZ_BIXY01000012.1"/>
</dbReference>
<dbReference type="Pfam" id="PF00364">
    <property type="entry name" value="Biotin_lipoyl"/>
    <property type="match status" value="1"/>
</dbReference>
<dbReference type="Pfam" id="PF00198">
    <property type="entry name" value="2-oxoacid_dh"/>
    <property type="match status" value="1"/>
</dbReference>
<dbReference type="GO" id="GO:0031405">
    <property type="term" value="F:lipoic acid binding"/>
    <property type="evidence" value="ECO:0007669"/>
    <property type="project" value="TreeGrafter"/>
</dbReference>
<keyword evidence="11" id="KW-1185">Reference proteome</keyword>
<evidence type="ECO:0000256" key="2">
    <source>
        <dbReference type="ARBA" id="ARBA00007317"/>
    </source>
</evidence>
<dbReference type="EMBL" id="BIXY01000012">
    <property type="protein sequence ID" value="GCF07648.1"/>
    <property type="molecule type" value="Genomic_DNA"/>
</dbReference>
<dbReference type="InterPro" id="IPR000089">
    <property type="entry name" value="Biotin_lipoyl"/>
</dbReference>
<dbReference type="InterPro" id="IPR023213">
    <property type="entry name" value="CAT-like_dom_sf"/>
</dbReference>
<feature type="compositionally biased region" description="Polar residues" evidence="7">
    <location>
        <begin position="123"/>
        <end position="134"/>
    </location>
</feature>
<accession>A0A5A5T8B0</accession>
<dbReference type="InterPro" id="IPR050743">
    <property type="entry name" value="2-oxoacid_DH_E2_comp"/>
</dbReference>
<comment type="similarity">
    <text evidence="2 6">Belongs to the 2-oxoacid dehydrogenase family.</text>
</comment>
<gene>
    <name evidence="10" type="ORF">KDI_12120</name>
</gene>
<dbReference type="Pfam" id="PF02817">
    <property type="entry name" value="E3_binding"/>
    <property type="match status" value="1"/>
</dbReference>
<evidence type="ECO:0000313" key="10">
    <source>
        <dbReference type="EMBL" id="GCF07648.1"/>
    </source>
</evidence>
<dbReference type="InterPro" id="IPR004167">
    <property type="entry name" value="PSBD"/>
</dbReference>
<comment type="caution">
    <text evidence="10">The sequence shown here is derived from an EMBL/GenBank/DDBJ whole genome shotgun (WGS) entry which is preliminary data.</text>
</comment>
<dbReference type="Gene3D" id="2.40.50.100">
    <property type="match status" value="1"/>
</dbReference>
<dbReference type="SUPFAM" id="SSF47005">
    <property type="entry name" value="Peripheral subunit-binding domain of 2-oxo acid dehydrogenase complex"/>
    <property type="match status" value="1"/>
</dbReference>
<dbReference type="InterPro" id="IPR036625">
    <property type="entry name" value="E3-bd_dom_sf"/>
</dbReference>
<organism evidence="10 11">
    <name type="scientific">Dictyobacter arantiisoli</name>
    <dbReference type="NCBI Taxonomy" id="2014874"/>
    <lineage>
        <taxon>Bacteria</taxon>
        <taxon>Bacillati</taxon>
        <taxon>Chloroflexota</taxon>
        <taxon>Ktedonobacteria</taxon>
        <taxon>Ktedonobacterales</taxon>
        <taxon>Dictyobacteraceae</taxon>
        <taxon>Dictyobacter</taxon>
    </lineage>
</organism>
<feature type="region of interest" description="Disordered" evidence="7">
    <location>
        <begin position="123"/>
        <end position="142"/>
    </location>
</feature>
<dbReference type="SUPFAM" id="SSF52777">
    <property type="entry name" value="CoA-dependent acyltransferases"/>
    <property type="match status" value="1"/>
</dbReference>
<dbReference type="PROSITE" id="PS51826">
    <property type="entry name" value="PSBD"/>
    <property type="match status" value="1"/>
</dbReference>
<keyword evidence="4 6" id="KW-0450">Lipoyl</keyword>
<dbReference type="PANTHER" id="PTHR43178">
    <property type="entry name" value="DIHYDROLIPOAMIDE ACETYLTRANSFERASE COMPONENT OF PYRUVATE DEHYDROGENASE COMPLEX"/>
    <property type="match status" value="1"/>
</dbReference>
<dbReference type="Gene3D" id="3.30.559.10">
    <property type="entry name" value="Chloramphenicol acetyltransferase-like domain"/>
    <property type="match status" value="1"/>
</dbReference>
<protein>
    <recommendedName>
        <fullName evidence="6">Dihydrolipoamide acetyltransferase component of pyruvate dehydrogenase complex</fullName>
        <ecNumber evidence="6">2.3.1.-</ecNumber>
    </recommendedName>
</protein>